<name>A0ABQ2K3N5_9ACTN</name>
<evidence type="ECO:0000313" key="1">
    <source>
        <dbReference type="EMBL" id="GGN61402.1"/>
    </source>
</evidence>
<sequence>MTTQLQRTYTVIGLRRDDDFTDLLIARVQPGPDADTVAVLRSSEDDFTRWSMDFDAPAPDAAAALAYEYCRNDPSWE</sequence>
<evidence type="ECO:0000313" key="2">
    <source>
        <dbReference type="Proteomes" id="UP000600080"/>
    </source>
</evidence>
<accession>A0ABQ2K3N5</accession>
<comment type="caution">
    <text evidence="1">The sequence shown here is derived from an EMBL/GenBank/DDBJ whole genome shotgun (WGS) entry which is preliminary data.</text>
</comment>
<dbReference type="Proteomes" id="UP000600080">
    <property type="component" value="Unassembled WGS sequence"/>
</dbReference>
<reference evidence="2" key="1">
    <citation type="journal article" date="2019" name="Int. J. Syst. Evol. Microbiol.">
        <title>The Global Catalogue of Microorganisms (GCM) 10K type strain sequencing project: providing services to taxonomists for standard genome sequencing and annotation.</title>
        <authorList>
            <consortium name="The Broad Institute Genomics Platform"/>
            <consortium name="The Broad Institute Genome Sequencing Center for Infectious Disease"/>
            <person name="Wu L."/>
            <person name="Ma J."/>
        </authorList>
    </citation>
    <scope>NUCLEOTIDE SEQUENCE [LARGE SCALE GENOMIC DNA]</scope>
    <source>
        <strain evidence="2">CGMCC 4.7323</strain>
    </source>
</reference>
<dbReference type="RefSeq" id="WP_189103421.1">
    <property type="nucleotide sequence ID" value="NZ_BMND01000041.1"/>
</dbReference>
<dbReference type="GeneID" id="301551702"/>
<dbReference type="EMBL" id="BMND01000041">
    <property type="protein sequence ID" value="GGN61402.1"/>
    <property type="molecule type" value="Genomic_DNA"/>
</dbReference>
<keyword evidence="2" id="KW-1185">Reference proteome</keyword>
<proteinExistence type="predicted"/>
<organism evidence="1 2">
    <name type="scientific">Streptomyces kronopolitis</name>
    <dbReference type="NCBI Taxonomy" id="1612435"/>
    <lineage>
        <taxon>Bacteria</taxon>
        <taxon>Bacillati</taxon>
        <taxon>Actinomycetota</taxon>
        <taxon>Actinomycetes</taxon>
        <taxon>Kitasatosporales</taxon>
        <taxon>Streptomycetaceae</taxon>
        <taxon>Streptomyces</taxon>
    </lineage>
</organism>
<protein>
    <submittedName>
        <fullName evidence="1">Uncharacterized protein</fullName>
    </submittedName>
</protein>
<gene>
    <name evidence="1" type="ORF">GCM10012285_60250</name>
</gene>